<dbReference type="Proteomes" id="UP000217758">
    <property type="component" value="Chromosome"/>
</dbReference>
<feature type="transmembrane region" description="Helical" evidence="1">
    <location>
        <begin position="7"/>
        <end position="30"/>
    </location>
</feature>
<evidence type="ECO:0000313" key="3">
    <source>
        <dbReference type="Proteomes" id="UP000217758"/>
    </source>
</evidence>
<keyword evidence="3" id="KW-1185">Reference proteome</keyword>
<keyword evidence="1" id="KW-0472">Membrane</keyword>
<proteinExistence type="predicted"/>
<keyword evidence="1" id="KW-0812">Transmembrane</keyword>
<gene>
    <name evidence="2" type="ORF">SRT_14680</name>
</gene>
<dbReference type="KEGG" id="strg:SRT_14680"/>
<dbReference type="Pfam" id="PF11368">
    <property type="entry name" value="DUF3169"/>
    <property type="match status" value="1"/>
</dbReference>
<evidence type="ECO:0000313" key="2">
    <source>
        <dbReference type="EMBL" id="BAQ24729.1"/>
    </source>
</evidence>
<dbReference type="EMBL" id="AP014612">
    <property type="protein sequence ID" value="BAQ24729.1"/>
    <property type="molecule type" value="Genomic_DNA"/>
</dbReference>
<dbReference type="InterPro" id="IPR021509">
    <property type="entry name" value="DUF3169"/>
</dbReference>
<dbReference type="RefSeq" id="WP_223213934.1">
    <property type="nucleotide sequence ID" value="NZ_AP014612.1"/>
</dbReference>
<keyword evidence="1" id="KW-1133">Transmembrane helix</keyword>
<accession>A0A1L7LKN0</accession>
<feature type="transmembrane region" description="Helical" evidence="1">
    <location>
        <begin position="42"/>
        <end position="66"/>
    </location>
</feature>
<evidence type="ECO:0000256" key="1">
    <source>
        <dbReference type="SAM" id="Phobius"/>
    </source>
</evidence>
<dbReference type="AlphaFoldDB" id="A0A1L7LKN0"/>
<protein>
    <submittedName>
        <fullName evidence="2">Membrane protein</fullName>
    </submittedName>
</protein>
<name>A0A1L7LKN0_9STRE</name>
<reference evidence="2 3" key="1">
    <citation type="journal article" date="2016" name="Microbiol. Immunol.">
        <title>Complete genome sequence of Streptococcus troglodytae TKU31 isolated from the oral cavity of a chimpanzee (Pan troglodytes).</title>
        <authorList>
            <person name="Okamoto M."/>
            <person name="Naito M."/>
            <person name="Miyanohara M."/>
            <person name="Imai S."/>
            <person name="Nomura Y."/>
            <person name="Saito W."/>
            <person name="Momoi Y."/>
            <person name="Takada K."/>
            <person name="Miyabe-Nishiwaki T."/>
            <person name="Tomonaga M."/>
            <person name="Hanada N."/>
        </authorList>
    </citation>
    <scope>NUCLEOTIDE SEQUENCE [LARGE SCALE GENOMIC DNA]</scope>
    <source>
        <strain evidence="3">TKU 31</strain>
    </source>
</reference>
<sequence>MRFFKQLFIGGIIGAAIGGATGFGIAYFNIDKNGLPFTQASVISVFVIALRTLYLISLLVSVVYIVNVLRDFKQYQTMDDNDSEELYRAMNRKHSCATVFNGVATVTAMVSLILSEKATLFCTKFIKCFY</sequence>
<organism evidence="2 3">
    <name type="scientific">Streptococcus troglodytae</name>
    <dbReference type="NCBI Taxonomy" id="1111760"/>
    <lineage>
        <taxon>Bacteria</taxon>
        <taxon>Bacillati</taxon>
        <taxon>Bacillota</taxon>
        <taxon>Bacilli</taxon>
        <taxon>Lactobacillales</taxon>
        <taxon>Streptococcaceae</taxon>
        <taxon>Streptococcus</taxon>
    </lineage>
</organism>